<dbReference type="GO" id="GO:0005524">
    <property type="term" value="F:ATP binding"/>
    <property type="evidence" value="ECO:0007669"/>
    <property type="project" value="InterPro"/>
</dbReference>
<dbReference type="InterPro" id="IPR018162">
    <property type="entry name" value="Ala-tRNA-ligase_IIc_anticod-bd"/>
</dbReference>
<gene>
    <name evidence="1" type="ORF">KME32_33865</name>
</gene>
<proteinExistence type="predicted"/>
<comment type="caution">
    <text evidence="1">The sequence shown here is derived from an EMBL/GenBank/DDBJ whole genome shotgun (WGS) entry which is preliminary data.</text>
</comment>
<reference evidence="1" key="2">
    <citation type="journal article" date="2022" name="Microbiol. Resour. Announc.">
        <title>Metagenome Sequencing to Explore Phylogenomics of Terrestrial Cyanobacteria.</title>
        <authorList>
            <person name="Ward R.D."/>
            <person name="Stajich J.E."/>
            <person name="Johansen J.R."/>
            <person name="Huntemann M."/>
            <person name="Clum A."/>
            <person name="Foster B."/>
            <person name="Foster B."/>
            <person name="Roux S."/>
            <person name="Palaniappan K."/>
            <person name="Varghese N."/>
            <person name="Mukherjee S."/>
            <person name="Reddy T.B.K."/>
            <person name="Daum C."/>
            <person name="Copeland A."/>
            <person name="Chen I.A."/>
            <person name="Ivanova N.N."/>
            <person name="Kyrpides N.C."/>
            <person name="Shapiro N."/>
            <person name="Eloe-Fadrosh E.A."/>
            <person name="Pietrasiak N."/>
        </authorList>
    </citation>
    <scope>NUCLEOTIDE SEQUENCE</scope>
    <source>
        <strain evidence="1">JT2-VF2</strain>
    </source>
</reference>
<protein>
    <submittedName>
        <fullName evidence="1">Uncharacterized protein</fullName>
    </submittedName>
</protein>
<dbReference type="Proteomes" id="UP000715781">
    <property type="component" value="Unassembled WGS sequence"/>
</dbReference>
<sequence>MSQGVMPSNSKHGYILRKLMRRMFHFGYKPKDNLTFIEEYEKYQKVLSLGKQKLSEITSPTESDLLNLYQTFGIPIEISQEIINNR</sequence>
<evidence type="ECO:0000313" key="2">
    <source>
        <dbReference type="Proteomes" id="UP000715781"/>
    </source>
</evidence>
<dbReference type="GO" id="GO:0006419">
    <property type="term" value="P:alanyl-tRNA aminoacylation"/>
    <property type="evidence" value="ECO:0007669"/>
    <property type="project" value="InterPro"/>
</dbReference>
<accession>A0A951Q547</accession>
<name>A0A951Q547_9NOST</name>
<organism evidence="1 2">
    <name type="scientific">Mojavia pulchra JT2-VF2</name>
    <dbReference type="NCBI Taxonomy" id="287848"/>
    <lineage>
        <taxon>Bacteria</taxon>
        <taxon>Bacillati</taxon>
        <taxon>Cyanobacteriota</taxon>
        <taxon>Cyanophyceae</taxon>
        <taxon>Nostocales</taxon>
        <taxon>Nostocaceae</taxon>
    </lineage>
</organism>
<dbReference type="AlphaFoldDB" id="A0A951Q547"/>
<evidence type="ECO:0000313" key="1">
    <source>
        <dbReference type="EMBL" id="MBW4565979.1"/>
    </source>
</evidence>
<reference evidence="1" key="1">
    <citation type="submission" date="2021-05" db="EMBL/GenBank/DDBJ databases">
        <authorList>
            <person name="Pietrasiak N."/>
            <person name="Ward R."/>
            <person name="Stajich J.E."/>
            <person name="Kurbessoian T."/>
        </authorList>
    </citation>
    <scope>NUCLEOTIDE SEQUENCE</scope>
    <source>
        <strain evidence="1">JT2-VF2</strain>
    </source>
</reference>
<dbReference type="EMBL" id="JAHHHN010000054">
    <property type="protein sequence ID" value="MBW4565979.1"/>
    <property type="molecule type" value="Genomic_DNA"/>
</dbReference>
<dbReference type="GO" id="GO:0005737">
    <property type="term" value="C:cytoplasm"/>
    <property type="evidence" value="ECO:0007669"/>
    <property type="project" value="InterPro"/>
</dbReference>
<dbReference type="SUPFAM" id="SSF101353">
    <property type="entry name" value="Putative anticodon-binding domain of alanyl-tRNA synthetase (AlaRS)"/>
    <property type="match status" value="1"/>
</dbReference>
<dbReference type="GO" id="GO:0004813">
    <property type="term" value="F:alanine-tRNA ligase activity"/>
    <property type="evidence" value="ECO:0007669"/>
    <property type="project" value="InterPro"/>
</dbReference>